<dbReference type="EMBL" id="NRRL01000057">
    <property type="protein sequence ID" value="MBK1669683.1"/>
    <property type="molecule type" value="Genomic_DNA"/>
</dbReference>
<comment type="cofactor">
    <cofactor evidence="6">
        <name>Zn(2+)</name>
        <dbReference type="ChEBI" id="CHEBI:29105"/>
    </cofactor>
    <text evidence="6">Binds 1 zinc ion per subunit.</text>
</comment>
<keyword evidence="1 6" id="KW-0645">Protease</keyword>
<organism evidence="9 10">
    <name type="scientific">Rhodovibrio sodomensis</name>
    <dbReference type="NCBI Taxonomy" id="1088"/>
    <lineage>
        <taxon>Bacteria</taxon>
        <taxon>Pseudomonadati</taxon>
        <taxon>Pseudomonadota</taxon>
        <taxon>Alphaproteobacteria</taxon>
        <taxon>Rhodospirillales</taxon>
        <taxon>Rhodovibrionaceae</taxon>
        <taxon>Rhodovibrio</taxon>
    </lineage>
</organism>
<comment type="similarity">
    <text evidence="6">Belongs to the peptidase M48 family.</text>
</comment>
<evidence type="ECO:0000256" key="3">
    <source>
        <dbReference type="ARBA" id="ARBA00022801"/>
    </source>
</evidence>
<keyword evidence="10" id="KW-1185">Reference proteome</keyword>
<evidence type="ECO:0000256" key="1">
    <source>
        <dbReference type="ARBA" id="ARBA00022670"/>
    </source>
</evidence>
<keyword evidence="5 6" id="KW-0482">Metalloprotease</keyword>
<dbReference type="PANTHER" id="PTHR22726">
    <property type="entry name" value="METALLOENDOPEPTIDASE OMA1"/>
    <property type="match status" value="1"/>
</dbReference>
<dbReference type="InterPro" id="IPR001915">
    <property type="entry name" value="Peptidase_M48"/>
</dbReference>
<evidence type="ECO:0000259" key="8">
    <source>
        <dbReference type="Pfam" id="PF01435"/>
    </source>
</evidence>
<evidence type="ECO:0000313" key="10">
    <source>
        <dbReference type="Proteomes" id="UP001296873"/>
    </source>
</evidence>
<keyword evidence="2" id="KW-0479">Metal-binding</keyword>
<dbReference type="RefSeq" id="WP_200342023.1">
    <property type="nucleotide sequence ID" value="NZ_NRRL01000057.1"/>
</dbReference>
<accession>A0ABS1DIX6</accession>
<gene>
    <name evidence="9" type="ORF">CKO28_16715</name>
</gene>
<keyword evidence="4 6" id="KW-0862">Zinc</keyword>
<dbReference type="Proteomes" id="UP001296873">
    <property type="component" value="Unassembled WGS sequence"/>
</dbReference>
<reference evidence="9 10" key="1">
    <citation type="journal article" date="2020" name="Microorganisms">
        <title>Osmotic Adaptation and Compatible Solute Biosynthesis of Phototrophic Bacteria as Revealed from Genome Analyses.</title>
        <authorList>
            <person name="Imhoff J.F."/>
            <person name="Rahn T."/>
            <person name="Kunzel S."/>
            <person name="Keller A."/>
            <person name="Neulinger S.C."/>
        </authorList>
    </citation>
    <scope>NUCLEOTIDE SEQUENCE [LARGE SCALE GENOMIC DNA]</scope>
    <source>
        <strain evidence="9 10">DSM 9895</strain>
    </source>
</reference>
<evidence type="ECO:0000256" key="5">
    <source>
        <dbReference type="ARBA" id="ARBA00023049"/>
    </source>
</evidence>
<protein>
    <recommendedName>
        <fullName evidence="8">Peptidase M48 domain-containing protein</fullName>
    </recommendedName>
</protein>
<keyword evidence="7" id="KW-0732">Signal</keyword>
<sequence>MTPRSTRLLTTACALLLTAGPLGACKTLDQADKRMKQSFQQSNADNQSTLDFLEGRVGPFDEYVYGLNWAAVAAGAGLYKPDHPFNAYMHKVGTTIALGSHYPHTYAGYTFAVLDSDERNAVAVPSGFIFITRGLLSVIQSEDELAAVLAHEIAHHELRHNMLDAAAGKAFKVMDAIFGNESQTDEQTIMETMAVGYNERHELEADRRAIELLALAGYQPQALVRVLQRLKFAEGSLGGRGYPTGREVLARQHIADLDLPQRMIPDLRNRRFDAAITGFAEVEIARN</sequence>
<proteinExistence type="inferred from homology"/>
<dbReference type="CDD" id="cd07324">
    <property type="entry name" value="M48C_Oma1-like"/>
    <property type="match status" value="1"/>
</dbReference>
<feature type="signal peptide" evidence="7">
    <location>
        <begin position="1"/>
        <end position="24"/>
    </location>
</feature>
<evidence type="ECO:0000313" key="9">
    <source>
        <dbReference type="EMBL" id="MBK1669683.1"/>
    </source>
</evidence>
<keyword evidence="3 6" id="KW-0378">Hydrolase</keyword>
<evidence type="ECO:0000256" key="2">
    <source>
        <dbReference type="ARBA" id="ARBA00022723"/>
    </source>
</evidence>
<dbReference type="InterPro" id="IPR051156">
    <property type="entry name" value="Mito/Outer_Membr_Metalloprot"/>
</dbReference>
<dbReference type="Gene3D" id="3.30.2010.10">
    <property type="entry name" value="Metalloproteases ('zincins'), catalytic domain"/>
    <property type="match status" value="1"/>
</dbReference>
<feature type="domain" description="Peptidase M48" evidence="8">
    <location>
        <begin position="86"/>
        <end position="227"/>
    </location>
</feature>
<evidence type="ECO:0000256" key="4">
    <source>
        <dbReference type="ARBA" id="ARBA00022833"/>
    </source>
</evidence>
<dbReference type="PANTHER" id="PTHR22726:SF1">
    <property type="entry name" value="METALLOENDOPEPTIDASE OMA1, MITOCHONDRIAL"/>
    <property type="match status" value="1"/>
</dbReference>
<evidence type="ECO:0000256" key="7">
    <source>
        <dbReference type="SAM" id="SignalP"/>
    </source>
</evidence>
<dbReference type="Pfam" id="PF01435">
    <property type="entry name" value="Peptidase_M48"/>
    <property type="match status" value="1"/>
</dbReference>
<comment type="caution">
    <text evidence="9">The sequence shown here is derived from an EMBL/GenBank/DDBJ whole genome shotgun (WGS) entry which is preliminary data.</text>
</comment>
<evidence type="ECO:0000256" key="6">
    <source>
        <dbReference type="RuleBase" id="RU003983"/>
    </source>
</evidence>
<name>A0ABS1DIX6_9PROT</name>
<feature type="chain" id="PRO_5045480392" description="Peptidase M48 domain-containing protein" evidence="7">
    <location>
        <begin position="25"/>
        <end position="287"/>
    </location>
</feature>